<reference evidence="3" key="1">
    <citation type="submission" date="2018-05" db="EMBL/GenBank/DDBJ databases">
        <authorList>
            <person name="Lanie J.A."/>
            <person name="Ng W.-L."/>
            <person name="Kazmierczak K.M."/>
            <person name="Andrzejewski T.M."/>
            <person name="Davidsen T.M."/>
            <person name="Wayne K.J."/>
            <person name="Tettelin H."/>
            <person name="Glass J.I."/>
            <person name="Rusch D."/>
            <person name="Podicherti R."/>
            <person name="Tsui H.-C.T."/>
            <person name="Winkler M.E."/>
        </authorList>
    </citation>
    <scope>NUCLEOTIDE SEQUENCE</scope>
</reference>
<dbReference type="Gene3D" id="3.10.20.300">
    <property type="entry name" value="mk0293 like domain"/>
    <property type="match status" value="1"/>
</dbReference>
<dbReference type="Gene3D" id="3.30.70.1380">
    <property type="entry name" value="Transcriptional regulatory protein pf0864 domain like"/>
    <property type="match status" value="1"/>
</dbReference>
<dbReference type="HAMAP" id="MF_01074">
    <property type="entry name" value="LarC"/>
    <property type="match status" value="1"/>
</dbReference>
<evidence type="ECO:0000256" key="1">
    <source>
        <dbReference type="ARBA" id="ARBA00022596"/>
    </source>
</evidence>
<dbReference type="Pfam" id="PF01969">
    <property type="entry name" value="Ni_insertion"/>
    <property type="match status" value="1"/>
</dbReference>
<feature type="region of interest" description="Disordered" evidence="2">
    <location>
        <begin position="69"/>
        <end position="95"/>
    </location>
</feature>
<dbReference type="EMBL" id="UINC01006856">
    <property type="protein sequence ID" value="SVA30037.1"/>
    <property type="molecule type" value="Genomic_DNA"/>
</dbReference>
<dbReference type="InterPro" id="IPR002822">
    <property type="entry name" value="Ni_insertion"/>
</dbReference>
<gene>
    <name evidence="3" type="ORF">METZ01_LOCUS82891</name>
</gene>
<organism evidence="3">
    <name type="scientific">marine metagenome</name>
    <dbReference type="NCBI Taxonomy" id="408172"/>
    <lineage>
        <taxon>unclassified sequences</taxon>
        <taxon>metagenomes</taxon>
        <taxon>ecological metagenomes</taxon>
    </lineage>
</organism>
<proteinExistence type="inferred from homology"/>
<evidence type="ECO:0000256" key="2">
    <source>
        <dbReference type="SAM" id="MobiDB-lite"/>
    </source>
</evidence>
<feature type="compositionally biased region" description="Basic and acidic residues" evidence="2">
    <location>
        <begin position="82"/>
        <end position="91"/>
    </location>
</feature>
<evidence type="ECO:0008006" key="4">
    <source>
        <dbReference type="Google" id="ProtNLM"/>
    </source>
</evidence>
<keyword evidence="1" id="KW-0533">Nickel</keyword>
<dbReference type="PANTHER" id="PTHR36566">
    <property type="entry name" value="NICKEL INSERTION PROTEIN-RELATED"/>
    <property type="match status" value="1"/>
</dbReference>
<sequence>MGKIVYLDCFSGASGDMFLGALLDVGLPIDSLRTALGSLALDKDGWSIEAERVDRAGIAATKFRLHETGNIESVEPSNSGLTHEHHHDSSHGRSHAHHSLREIHRLIHSSAISDEAKGRAVHLFQRLAEVEASIHQMPVEEVHLHEVGALDSIIDIVGAVHGLEWLNAEMIVASPLNVGSGTVSCAHGEFPVPAPATAQLLENAPIYSSGVQGELVTPTGALLVTEFASSYGPLPDMRVKQIGYGAGERDQKGVPNVLRLMIGDSPADTSMQRVLVMECEIDDMNPELFGVLMERLYDRGALDVFYVPVQMKKNRPGTLVTVIASPNHREVLSDIIFRESTSIGLRFSEMTRECLDRSTTTVETPVGPVRVKVAQRGGRIINVAPEFEDCVRLATNSDIPVKEVQALAHKAYLERASGD</sequence>
<protein>
    <recommendedName>
        <fullName evidence="4">Nickel insertion protein</fullName>
    </recommendedName>
</protein>
<name>A0A381URR9_9ZZZZ</name>
<evidence type="ECO:0000313" key="3">
    <source>
        <dbReference type="EMBL" id="SVA30037.1"/>
    </source>
</evidence>
<dbReference type="PANTHER" id="PTHR36566:SF1">
    <property type="entry name" value="PYRIDINIUM-3,5-BISTHIOCARBOXYLIC ACID MONONUCLEOTIDE NICKEL INSERTION PROTEIN"/>
    <property type="match status" value="1"/>
</dbReference>
<accession>A0A381URR9</accession>
<dbReference type="NCBIfam" id="TIGR00299">
    <property type="entry name" value="nickel pincer cofactor biosynthesis protein LarC"/>
    <property type="match status" value="1"/>
</dbReference>
<dbReference type="AlphaFoldDB" id="A0A381URR9"/>